<evidence type="ECO:0000313" key="7">
    <source>
        <dbReference type="Proteomes" id="UP000222542"/>
    </source>
</evidence>
<feature type="domain" description="Glutaredoxin" evidence="5">
    <location>
        <begin position="25"/>
        <end position="59"/>
    </location>
</feature>
<dbReference type="AlphaFoldDB" id="A0A1U8GSK1"/>
<dbReference type="Proteomes" id="UP000222542">
    <property type="component" value="Unassembled WGS sequence"/>
</dbReference>
<evidence type="ECO:0000313" key="6">
    <source>
        <dbReference type="EMBL" id="PHT81536.1"/>
    </source>
</evidence>
<dbReference type="NCBIfam" id="TIGR02189">
    <property type="entry name" value="GlrX-like_plant"/>
    <property type="match status" value="1"/>
</dbReference>
<evidence type="ECO:0000256" key="3">
    <source>
        <dbReference type="ARBA" id="ARBA00022490"/>
    </source>
</evidence>
<dbReference type="Gramene" id="PHT81536">
    <property type="protein sequence ID" value="PHT81536"/>
    <property type="gene ID" value="T459_14551"/>
</dbReference>
<protein>
    <submittedName>
        <fullName evidence="6">Glutaredoxin-C7</fullName>
    </submittedName>
</protein>
<sequence length="115" mass="12798">MQYEIESWNGYLQKEIERMTSKNAVVIFSKNTCCMCHAIKRLMCGMGVDPTVYECDDHNLTWQHTLFSLLGNSSSSSLLVVFSGGKLVGSIDSIMVAHINDILVPLLKEAGALWL</sequence>
<evidence type="ECO:0000256" key="2">
    <source>
        <dbReference type="ARBA" id="ARBA00007568"/>
    </source>
</evidence>
<keyword evidence="3" id="KW-0963">Cytoplasm</keyword>
<comment type="similarity">
    <text evidence="2">Belongs to the glutaredoxin family. CC-type subfamily.</text>
</comment>
<organism evidence="6 7">
    <name type="scientific">Capsicum annuum</name>
    <name type="common">Capsicum pepper</name>
    <dbReference type="NCBI Taxonomy" id="4072"/>
    <lineage>
        <taxon>Eukaryota</taxon>
        <taxon>Viridiplantae</taxon>
        <taxon>Streptophyta</taxon>
        <taxon>Embryophyta</taxon>
        <taxon>Tracheophyta</taxon>
        <taxon>Spermatophyta</taxon>
        <taxon>Magnoliopsida</taxon>
        <taxon>eudicotyledons</taxon>
        <taxon>Gunneridae</taxon>
        <taxon>Pentapetalae</taxon>
        <taxon>asterids</taxon>
        <taxon>lamiids</taxon>
        <taxon>Solanales</taxon>
        <taxon>Solanaceae</taxon>
        <taxon>Solanoideae</taxon>
        <taxon>Capsiceae</taxon>
        <taxon>Capsicum</taxon>
    </lineage>
</organism>
<dbReference type="InterPro" id="IPR036249">
    <property type="entry name" value="Thioredoxin-like_sf"/>
</dbReference>
<gene>
    <name evidence="6" type="ORF">T459_14551</name>
</gene>
<dbReference type="InterPro" id="IPR002109">
    <property type="entry name" value="Glutaredoxin"/>
</dbReference>
<dbReference type="OMA" id="MVAHIND"/>
<dbReference type="GO" id="GO:0005737">
    <property type="term" value="C:cytoplasm"/>
    <property type="evidence" value="ECO:0007669"/>
    <property type="project" value="UniProtKB-SubCell"/>
</dbReference>
<dbReference type="STRING" id="4072.A0A1U8GSK1"/>
<keyword evidence="7" id="KW-1185">Reference proteome</keyword>
<dbReference type="EMBL" id="AYRZ02000005">
    <property type="protein sequence ID" value="PHT81536.1"/>
    <property type="molecule type" value="Genomic_DNA"/>
</dbReference>
<evidence type="ECO:0000256" key="1">
    <source>
        <dbReference type="ARBA" id="ARBA00004496"/>
    </source>
</evidence>
<dbReference type="InterPro" id="IPR011905">
    <property type="entry name" value="GlrX-like_pln_2"/>
</dbReference>
<dbReference type="PANTHER" id="PTHR10168">
    <property type="entry name" value="GLUTAREDOXIN"/>
    <property type="match status" value="1"/>
</dbReference>
<proteinExistence type="inferred from homology"/>
<comment type="caution">
    <text evidence="6">The sequence shown here is derived from an EMBL/GenBank/DDBJ whole genome shotgun (WGS) entry which is preliminary data.</text>
</comment>
<reference evidence="6 7" key="2">
    <citation type="journal article" date="2017" name="Genome Biol.">
        <title>New reference genome sequences of hot pepper reveal the massive evolution of plant disease-resistance genes by retroduplication.</title>
        <authorList>
            <person name="Kim S."/>
            <person name="Park J."/>
            <person name="Yeom S.I."/>
            <person name="Kim Y.M."/>
            <person name="Seo E."/>
            <person name="Kim K.T."/>
            <person name="Kim M.S."/>
            <person name="Lee J.M."/>
            <person name="Cheong K."/>
            <person name="Shin H.S."/>
            <person name="Kim S.B."/>
            <person name="Han K."/>
            <person name="Lee J."/>
            <person name="Park M."/>
            <person name="Lee H.A."/>
            <person name="Lee H.Y."/>
            <person name="Lee Y."/>
            <person name="Oh S."/>
            <person name="Lee J.H."/>
            <person name="Choi E."/>
            <person name="Choi E."/>
            <person name="Lee S.E."/>
            <person name="Jeon J."/>
            <person name="Kim H."/>
            <person name="Choi G."/>
            <person name="Song H."/>
            <person name="Lee J."/>
            <person name="Lee S.C."/>
            <person name="Kwon J.K."/>
            <person name="Lee H.Y."/>
            <person name="Koo N."/>
            <person name="Hong Y."/>
            <person name="Kim R.W."/>
            <person name="Kang W.H."/>
            <person name="Huh J.H."/>
            <person name="Kang B.C."/>
            <person name="Yang T.J."/>
            <person name="Lee Y.H."/>
            <person name="Bennetzen J.L."/>
            <person name="Choi D."/>
        </authorList>
    </citation>
    <scope>NUCLEOTIDE SEQUENCE [LARGE SCALE GENOMIC DNA]</scope>
    <source>
        <strain evidence="7">cv. CM334</strain>
    </source>
</reference>
<dbReference type="SUPFAM" id="SSF52833">
    <property type="entry name" value="Thioredoxin-like"/>
    <property type="match status" value="1"/>
</dbReference>
<dbReference type="SMR" id="A0A1U8GSK1"/>
<accession>A0A1U8GSK1</accession>
<reference evidence="6 7" key="1">
    <citation type="journal article" date="2014" name="Nat. Genet.">
        <title>Genome sequence of the hot pepper provides insights into the evolution of pungency in Capsicum species.</title>
        <authorList>
            <person name="Kim S."/>
            <person name="Park M."/>
            <person name="Yeom S.I."/>
            <person name="Kim Y.M."/>
            <person name="Lee J.M."/>
            <person name="Lee H.A."/>
            <person name="Seo E."/>
            <person name="Choi J."/>
            <person name="Cheong K."/>
            <person name="Kim K.T."/>
            <person name="Jung K."/>
            <person name="Lee G.W."/>
            <person name="Oh S.K."/>
            <person name="Bae C."/>
            <person name="Kim S.B."/>
            <person name="Lee H.Y."/>
            <person name="Kim S.Y."/>
            <person name="Kim M.S."/>
            <person name="Kang B.C."/>
            <person name="Jo Y.D."/>
            <person name="Yang H.B."/>
            <person name="Jeong H.J."/>
            <person name="Kang W.H."/>
            <person name="Kwon J.K."/>
            <person name="Shin C."/>
            <person name="Lim J.Y."/>
            <person name="Park J.H."/>
            <person name="Huh J.H."/>
            <person name="Kim J.S."/>
            <person name="Kim B.D."/>
            <person name="Cohen O."/>
            <person name="Paran I."/>
            <person name="Suh M.C."/>
            <person name="Lee S.B."/>
            <person name="Kim Y.K."/>
            <person name="Shin Y."/>
            <person name="Noh S.J."/>
            <person name="Park J."/>
            <person name="Seo Y.S."/>
            <person name="Kwon S.Y."/>
            <person name="Kim H.A."/>
            <person name="Park J.M."/>
            <person name="Kim H.J."/>
            <person name="Choi S.B."/>
            <person name="Bosland P.W."/>
            <person name="Reeves G."/>
            <person name="Jo S.H."/>
            <person name="Lee B.W."/>
            <person name="Cho H.T."/>
            <person name="Choi H.S."/>
            <person name="Lee M.S."/>
            <person name="Yu Y."/>
            <person name="Do Choi Y."/>
            <person name="Park B.S."/>
            <person name="van Deynze A."/>
            <person name="Ashrafi H."/>
            <person name="Hill T."/>
            <person name="Kim W.T."/>
            <person name="Pai H.S."/>
            <person name="Ahn H.K."/>
            <person name="Yeam I."/>
            <person name="Giovannoni J.J."/>
            <person name="Rose J.K."/>
            <person name="Sorensen I."/>
            <person name="Lee S.J."/>
            <person name="Kim R.W."/>
            <person name="Choi I.Y."/>
            <person name="Choi B.S."/>
            <person name="Lim J.S."/>
            <person name="Lee Y.H."/>
            <person name="Choi D."/>
        </authorList>
    </citation>
    <scope>NUCLEOTIDE SEQUENCE [LARGE SCALE GENOMIC DNA]</scope>
    <source>
        <strain evidence="7">cv. CM334</strain>
    </source>
</reference>
<comment type="subcellular location">
    <subcellularLocation>
        <location evidence="1">Cytoplasm</location>
    </subcellularLocation>
</comment>
<evidence type="ECO:0000256" key="4">
    <source>
        <dbReference type="ARBA" id="ARBA00023284"/>
    </source>
</evidence>
<dbReference type="Pfam" id="PF00462">
    <property type="entry name" value="Glutaredoxin"/>
    <property type="match status" value="1"/>
</dbReference>
<keyword evidence="4" id="KW-0676">Redox-active center</keyword>
<dbReference type="Gene3D" id="3.40.30.10">
    <property type="entry name" value="Glutaredoxin"/>
    <property type="match status" value="1"/>
</dbReference>
<dbReference type="PROSITE" id="PS51354">
    <property type="entry name" value="GLUTAREDOXIN_2"/>
    <property type="match status" value="1"/>
</dbReference>
<name>A0A1U8GSK1_CAPAN</name>
<evidence type="ECO:0000259" key="5">
    <source>
        <dbReference type="Pfam" id="PF00462"/>
    </source>
</evidence>